<dbReference type="GO" id="GO:0016787">
    <property type="term" value="F:hydrolase activity"/>
    <property type="evidence" value="ECO:0007669"/>
    <property type="project" value="UniProtKB-KW"/>
</dbReference>
<feature type="domain" description="Beta-lactamase-related" evidence="1">
    <location>
        <begin position="18"/>
        <end position="314"/>
    </location>
</feature>
<dbReference type="PANTHER" id="PTHR43319">
    <property type="entry name" value="BETA-LACTAMASE-RELATED"/>
    <property type="match status" value="1"/>
</dbReference>
<dbReference type="Pfam" id="PF00144">
    <property type="entry name" value="Beta-lactamase"/>
    <property type="match status" value="1"/>
</dbReference>
<keyword evidence="2" id="KW-0378">Hydrolase</keyword>
<gene>
    <name evidence="2" type="ORF">ACFOYW_11810</name>
</gene>
<keyword evidence="3" id="KW-1185">Reference proteome</keyword>
<evidence type="ECO:0000313" key="3">
    <source>
        <dbReference type="Proteomes" id="UP001595900"/>
    </source>
</evidence>
<dbReference type="InterPro" id="IPR012338">
    <property type="entry name" value="Beta-lactam/transpept-like"/>
</dbReference>
<dbReference type="SUPFAM" id="SSF56601">
    <property type="entry name" value="beta-lactamase/transpeptidase-like"/>
    <property type="match status" value="1"/>
</dbReference>
<dbReference type="InterPro" id="IPR001466">
    <property type="entry name" value="Beta-lactam-related"/>
</dbReference>
<proteinExistence type="predicted"/>
<reference evidence="3" key="1">
    <citation type="journal article" date="2019" name="Int. J. Syst. Evol. Microbiol.">
        <title>The Global Catalogue of Microorganisms (GCM) 10K type strain sequencing project: providing services to taxonomists for standard genome sequencing and annotation.</title>
        <authorList>
            <consortium name="The Broad Institute Genomics Platform"/>
            <consortium name="The Broad Institute Genome Sequencing Center for Infectious Disease"/>
            <person name="Wu L."/>
            <person name="Ma J."/>
        </authorList>
    </citation>
    <scope>NUCLEOTIDE SEQUENCE [LARGE SCALE GENOMIC DNA]</scope>
    <source>
        <strain evidence="3">CGMCC 1.10363</strain>
    </source>
</reference>
<protein>
    <submittedName>
        <fullName evidence="2">Serine hydrolase domain-containing protein</fullName>
        <ecNumber evidence="2">3.-.-.-</ecNumber>
    </submittedName>
</protein>
<dbReference type="InterPro" id="IPR052907">
    <property type="entry name" value="Beta-lactamase/esterase"/>
</dbReference>
<dbReference type="PANTHER" id="PTHR43319:SF3">
    <property type="entry name" value="BETA-LACTAMASE-RELATED DOMAIN-CONTAINING PROTEIN"/>
    <property type="match status" value="1"/>
</dbReference>
<evidence type="ECO:0000259" key="1">
    <source>
        <dbReference type="Pfam" id="PF00144"/>
    </source>
</evidence>
<accession>A0ABV8Q6W0</accession>
<name>A0ABV8Q6W0_9MICO</name>
<organism evidence="2 3">
    <name type="scientific">Gryllotalpicola reticulitermitis</name>
    <dbReference type="NCBI Taxonomy" id="1184153"/>
    <lineage>
        <taxon>Bacteria</taxon>
        <taxon>Bacillati</taxon>
        <taxon>Actinomycetota</taxon>
        <taxon>Actinomycetes</taxon>
        <taxon>Micrococcales</taxon>
        <taxon>Microbacteriaceae</taxon>
        <taxon>Gryllotalpicola</taxon>
    </lineage>
</organism>
<dbReference type="RefSeq" id="WP_390229127.1">
    <property type="nucleotide sequence ID" value="NZ_JBHSCN010000005.1"/>
</dbReference>
<evidence type="ECO:0000313" key="2">
    <source>
        <dbReference type="EMBL" id="MFC4244060.1"/>
    </source>
</evidence>
<dbReference type="Proteomes" id="UP001595900">
    <property type="component" value="Unassembled WGS sequence"/>
</dbReference>
<dbReference type="Gene3D" id="3.40.710.10">
    <property type="entry name" value="DD-peptidase/beta-lactamase superfamily"/>
    <property type="match status" value="1"/>
</dbReference>
<dbReference type="EC" id="3.-.-.-" evidence="2"/>
<dbReference type="EMBL" id="JBHSCN010000005">
    <property type="protein sequence ID" value="MFC4244060.1"/>
    <property type="molecule type" value="Genomic_DNA"/>
</dbReference>
<sequence length="356" mass="38351">MTWDDVARIAAERGRASSIVVMRGDAVVFEELRAAGPHDLFYAFSVSKPFTALAVHLLAQRGALDLDAPIAEYWPEYAANGKQHVTIRHALTHRTGAPYSTGWAVGDALRMADWQASVSAAAGARPHHPPGERVAYELLSFGFILGELVERVDGRPIARFIDDEFLKPLELADTRLGLETDAWDRRVPLVAGRLVEHIRRAAFNRRAVREAVIPAAGIQTTARDLARFYRALLTGGGGVVRSAAITAARSVSADGELDHVIGHTMRWGTGFQLGFPGHVRPMGTRASAETFGHNGSAVANVWADPGRDVVFAWLNSVILPRRAGLAHISRLSDAVLDAVDALDAGDALRVDGAAGR</sequence>
<comment type="caution">
    <text evidence="2">The sequence shown here is derived from an EMBL/GenBank/DDBJ whole genome shotgun (WGS) entry which is preliminary data.</text>
</comment>